<evidence type="ECO:0000313" key="1">
    <source>
        <dbReference type="EMBL" id="CDL73259.1"/>
    </source>
</evidence>
<name>W1IBN5_FUSPS</name>
<protein>
    <submittedName>
        <fullName evidence="1">Unclassified</fullName>
    </submittedName>
</protein>
<dbReference type="AlphaFoldDB" id="W1IBN5"/>
<sequence length="76" mass="8549">MLSWLFQVDGWKCKWEVEWKLGKKVGNWKKRTYPARCGPLHTLTGRVKRRLSNAAGLVSVALTVAEEFACEEGGIG</sequence>
<gene>
    <name evidence="1" type="ORF">BN848_0128210</name>
</gene>
<proteinExistence type="predicted"/>
<dbReference type="EMBL" id="HG317490">
    <property type="protein sequence ID" value="CDX48384.1"/>
    <property type="molecule type" value="Genomic_DNA"/>
</dbReference>
<dbReference type="EMBL" id="CBME010002587">
    <property type="protein sequence ID" value="CDL73259.1"/>
    <property type="molecule type" value="Genomic_DNA"/>
</dbReference>
<accession>W1IBN5</accession>
<organism evidence="1">
    <name type="scientific">Fusarium pseudograminearum CS3487</name>
    <dbReference type="NCBI Taxonomy" id="1318458"/>
    <lineage>
        <taxon>Eukaryota</taxon>
        <taxon>Fungi</taxon>
        <taxon>Dikarya</taxon>
        <taxon>Ascomycota</taxon>
        <taxon>Pezizomycotina</taxon>
        <taxon>Sordariomycetes</taxon>
        <taxon>Hypocreomycetidae</taxon>
        <taxon>Hypocreales</taxon>
        <taxon>Nectriaceae</taxon>
        <taxon>Fusarium</taxon>
    </lineage>
</organism>
<reference evidence="1" key="1">
    <citation type="submission" date="2013-05" db="EMBL/GenBank/DDBJ databases">
        <title>Draft genome sequences of six wheat associated Fusarium spp. isolates.</title>
        <authorList>
            <person name="Moolhuijzen P.M."/>
            <person name="Manners J.M."/>
            <person name="Wilcox S."/>
            <person name="Bellgard M.I."/>
            <person name="Gardiner D.M."/>
        </authorList>
    </citation>
    <scope>NUCLEOTIDE SEQUENCE</scope>
    <source>
        <strain evidence="1">CS3487</strain>
    </source>
</reference>